<accession>A0A3Q7IDG0</accession>
<evidence type="ECO:0000313" key="2">
    <source>
        <dbReference type="Proteomes" id="UP000004994"/>
    </source>
</evidence>
<sequence length="69" mass="7710">MVCIEHDVRLNLSVVRNWQQCPSEVCQSSLRSVRCSTSKKSPVSLDQQEEQVADRSQCGCAFELAALPQ</sequence>
<organism evidence="1">
    <name type="scientific">Solanum lycopersicum</name>
    <name type="common">Tomato</name>
    <name type="synonym">Lycopersicon esculentum</name>
    <dbReference type="NCBI Taxonomy" id="4081"/>
    <lineage>
        <taxon>Eukaryota</taxon>
        <taxon>Viridiplantae</taxon>
        <taxon>Streptophyta</taxon>
        <taxon>Embryophyta</taxon>
        <taxon>Tracheophyta</taxon>
        <taxon>Spermatophyta</taxon>
        <taxon>Magnoliopsida</taxon>
        <taxon>eudicotyledons</taxon>
        <taxon>Gunneridae</taxon>
        <taxon>Pentapetalae</taxon>
        <taxon>asterids</taxon>
        <taxon>lamiids</taxon>
        <taxon>Solanales</taxon>
        <taxon>Solanaceae</taxon>
        <taxon>Solanoideae</taxon>
        <taxon>Solaneae</taxon>
        <taxon>Solanum</taxon>
        <taxon>Solanum subgen. Lycopersicon</taxon>
    </lineage>
</organism>
<keyword evidence="2" id="KW-1185">Reference proteome</keyword>
<proteinExistence type="predicted"/>
<reference evidence="1" key="2">
    <citation type="submission" date="2019-01" db="UniProtKB">
        <authorList>
            <consortium name="EnsemblPlants"/>
        </authorList>
    </citation>
    <scope>IDENTIFICATION</scope>
    <source>
        <strain evidence="1">cv. Heinz 1706</strain>
    </source>
</reference>
<protein>
    <submittedName>
        <fullName evidence="1">Uncharacterized protein</fullName>
    </submittedName>
</protein>
<dbReference type="InParanoid" id="A0A3Q7IDG0"/>
<dbReference type="EnsemblPlants" id="Solyc08g005305.1.1">
    <property type="protein sequence ID" value="Solyc08g005305.1.1"/>
    <property type="gene ID" value="Solyc08g005305.1"/>
</dbReference>
<evidence type="ECO:0000313" key="1">
    <source>
        <dbReference type="EnsemblPlants" id="Solyc08g005305.1.1"/>
    </source>
</evidence>
<reference evidence="1" key="1">
    <citation type="journal article" date="2012" name="Nature">
        <title>The tomato genome sequence provides insights into fleshy fruit evolution.</title>
        <authorList>
            <consortium name="Tomato Genome Consortium"/>
        </authorList>
    </citation>
    <scope>NUCLEOTIDE SEQUENCE [LARGE SCALE GENOMIC DNA]</scope>
    <source>
        <strain evidence="1">cv. Heinz 1706</strain>
    </source>
</reference>
<name>A0A3Q7IDG0_SOLLC</name>
<dbReference type="Proteomes" id="UP000004994">
    <property type="component" value="Chromosome 8"/>
</dbReference>
<dbReference type="Gramene" id="Solyc08g005305.1.1">
    <property type="protein sequence ID" value="Solyc08g005305.1.1"/>
    <property type="gene ID" value="Solyc08g005305.1"/>
</dbReference>
<dbReference type="AlphaFoldDB" id="A0A3Q7IDG0"/>